<feature type="signal peptide" evidence="1">
    <location>
        <begin position="1"/>
        <end position="20"/>
    </location>
</feature>
<feature type="chain" id="PRO_5037151095" evidence="1">
    <location>
        <begin position="21"/>
        <end position="224"/>
    </location>
</feature>
<organism evidence="2 3">
    <name type="scientific">Haloferula rosea</name>
    <dbReference type="NCBI Taxonomy" id="490093"/>
    <lineage>
        <taxon>Bacteria</taxon>
        <taxon>Pseudomonadati</taxon>
        <taxon>Verrucomicrobiota</taxon>
        <taxon>Verrucomicrobiia</taxon>
        <taxon>Verrucomicrobiales</taxon>
        <taxon>Verrucomicrobiaceae</taxon>
        <taxon>Haloferula</taxon>
    </lineage>
</organism>
<protein>
    <submittedName>
        <fullName evidence="2">Uncharacterized protein</fullName>
    </submittedName>
</protein>
<evidence type="ECO:0000256" key="1">
    <source>
        <dbReference type="SAM" id="SignalP"/>
    </source>
</evidence>
<comment type="caution">
    <text evidence="2">The sequence shown here is derived from an EMBL/GenBank/DDBJ whole genome shotgun (WGS) entry which is preliminary data.</text>
</comment>
<dbReference type="EMBL" id="JAENII010000003">
    <property type="protein sequence ID" value="MBK1826493.1"/>
    <property type="molecule type" value="Genomic_DNA"/>
</dbReference>
<reference evidence="2" key="1">
    <citation type="submission" date="2021-01" db="EMBL/GenBank/DDBJ databases">
        <title>Modified the classification status of verrucomicrobia.</title>
        <authorList>
            <person name="Feng X."/>
        </authorList>
    </citation>
    <scope>NUCLEOTIDE SEQUENCE</scope>
    <source>
        <strain evidence="2">KCTC 22201</strain>
    </source>
</reference>
<dbReference type="RefSeq" id="WP_200277507.1">
    <property type="nucleotide sequence ID" value="NZ_JAENII010000003.1"/>
</dbReference>
<evidence type="ECO:0000313" key="3">
    <source>
        <dbReference type="Proteomes" id="UP000658278"/>
    </source>
</evidence>
<dbReference type="AlphaFoldDB" id="A0A934R9J2"/>
<accession>A0A934R9J2</accession>
<keyword evidence="1" id="KW-0732">Signal</keyword>
<sequence>MKTISRWVAVLLCFGSLASAQEGEKKVGFIRLIHALAPGEGKLSLLLNGVDVYPSGYQLGNATGGIGVDAGRCKVVIRRDGVTEGTTTVDVEVGETTTVIPFAERIPATDDEPAHWQIRILRLKQTKKQEGRVATFVSVSAQPELAVEMREPEGGWTKQFVKRFGTANLPMNYPEGYVPLRVGDQKLSPIPVMDEGTYVVVLFDDEEGKVSSISFRDFMHLTAE</sequence>
<keyword evidence="3" id="KW-1185">Reference proteome</keyword>
<dbReference type="Proteomes" id="UP000658278">
    <property type="component" value="Unassembled WGS sequence"/>
</dbReference>
<evidence type="ECO:0000313" key="2">
    <source>
        <dbReference type="EMBL" id="MBK1826493.1"/>
    </source>
</evidence>
<gene>
    <name evidence="2" type="ORF">JIN81_05650</name>
</gene>
<name>A0A934R9J2_9BACT</name>
<proteinExistence type="predicted"/>